<dbReference type="Pfam" id="PF06839">
    <property type="entry name" value="Zn_ribbon_GRF"/>
    <property type="match status" value="1"/>
</dbReference>
<dbReference type="PANTHER" id="PTHR33248">
    <property type="entry name" value="ZINC ION-BINDING PROTEIN"/>
    <property type="match status" value="1"/>
</dbReference>
<keyword evidence="5" id="KW-1133">Transmembrane helix</keyword>
<comment type="caution">
    <text evidence="7">The sequence shown here is derived from an EMBL/GenBank/DDBJ whole genome shotgun (WGS) entry which is preliminary data.</text>
</comment>
<dbReference type="InterPro" id="IPR010666">
    <property type="entry name" value="Znf_GRF"/>
</dbReference>
<keyword evidence="5" id="KW-0472">Membrane</keyword>
<feature type="domain" description="GRF-type" evidence="6">
    <location>
        <begin position="22"/>
        <end position="64"/>
    </location>
</feature>
<keyword evidence="1" id="KW-0479">Metal-binding</keyword>
<keyword evidence="3" id="KW-0862">Zinc</keyword>
<evidence type="ECO:0000256" key="2">
    <source>
        <dbReference type="ARBA" id="ARBA00022771"/>
    </source>
</evidence>
<name>A0ABU6U6I0_9FABA</name>
<feature type="transmembrane region" description="Helical" evidence="5">
    <location>
        <begin position="95"/>
        <end position="114"/>
    </location>
</feature>
<keyword evidence="8" id="KW-1185">Reference proteome</keyword>
<dbReference type="Proteomes" id="UP001341840">
    <property type="component" value="Unassembled WGS sequence"/>
</dbReference>
<protein>
    <recommendedName>
        <fullName evidence="6">GRF-type domain-containing protein</fullName>
    </recommendedName>
</protein>
<evidence type="ECO:0000313" key="7">
    <source>
        <dbReference type="EMBL" id="MED6155726.1"/>
    </source>
</evidence>
<evidence type="ECO:0000313" key="8">
    <source>
        <dbReference type="Proteomes" id="UP001341840"/>
    </source>
</evidence>
<evidence type="ECO:0000256" key="5">
    <source>
        <dbReference type="SAM" id="Phobius"/>
    </source>
</evidence>
<evidence type="ECO:0000259" key="6">
    <source>
        <dbReference type="PROSITE" id="PS51999"/>
    </source>
</evidence>
<gene>
    <name evidence="7" type="ORF">PIB30_007591</name>
</gene>
<evidence type="ECO:0000256" key="4">
    <source>
        <dbReference type="PROSITE-ProRule" id="PRU01343"/>
    </source>
</evidence>
<dbReference type="PROSITE" id="PS51999">
    <property type="entry name" value="ZF_GRF"/>
    <property type="match status" value="1"/>
</dbReference>
<evidence type="ECO:0000256" key="3">
    <source>
        <dbReference type="ARBA" id="ARBA00022833"/>
    </source>
</evidence>
<keyword evidence="2 4" id="KW-0863">Zinc-finger</keyword>
<reference evidence="7 8" key="1">
    <citation type="journal article" date="2023" name="Plants (Basel)">
        <title>Bridging the Gap: Combining Genomics and Transcriptomics Approaches to Understand Stylosanthes scabra, an Orphan Legume from the Brazilian Caatinga.</title>
        <authorList>
            <person name="Ferreira-Neto J.R.C."/>
            <person name="da Silva M.D."/>
            <person name="Binneck E."/>
            <person name="de Melo N.F."/>
            <person name="da Silva R.H."/>
            <person name="de Melo A.L.T.M."/>
            <person name="Pandolfi V."/>
            <person name="Bustamante F.O."/>
            <person name="Brasileiro-Vidal A.C."/>
            <person name="Benko-Iseppon A.M."/>
        </authorList>
    </citation>
    <scope>NUCLEOTIDE SEQUENCE [LARGE SCALE GENOMIC DNA]</scope>
    <source>
        <tissue evidence="7">Leaves</tissue>
    </source>
</reference>
<sequence>MASQCSRASRSQSSSQFTPVVCFHGVKAVLRVSGTKENPRRRFWGCMYYRVQDHCKFFQWAEPETENAEEDSEKVRMRRKIGCLKMKVKKAEYRMKIAVVFGVVGWVGMLFLWMQNYARHSPCFQNPAGCKGLY</sequence>
<dbReference type="EMBL" id="JASCZI010120845">
    <property type="protein sequence ID" value="MED6155726.1"/>
    <property type="molecule type" value="Genomic_DNA"/>
</dbReference>
<accession>A0ABU6U6I0</accession>
<organism evidence="7 8">
    <name type="scientific">Stylosanthes scabra</name>
    <dbReference type="NCBI Taxonomy" id="79078"/>
    <lineage>
        <taxon>Eukaryota</taxon>
        <taxon>Viridiplantae</taxon>
        <taxon>Streptophyta</taxon>
        <taxon>Embryophyta</taxon>
        <taxon>Tracheophyta</taxon>
        <taxon>Spermatophyta</taxon>
        <taxon>Magnoliopsida</taxon>
        <taxon>eudicotyledons</taxon>
        <taxon>Gunneridae</taxon>
        <taxon>Pentapetalae</taxon>
        <taxon>rosids</taxon>
        <taxon>fabids</taxon>
        <taxon>Fabales</taxon>
        <taxon>Fabaceae</taxon>
        <taxon>Papilionoideae</taxon>
        <taxon>50 kb inversion clade</taxon>
        <taxon>dalbergioids sensu lato</taxon>
        <taxon>Dalbergieae</taxon>
        <taxon>Pterocarpus clade</taxon>
        <taxon>Stylosanthes</taxon>
    </lineage>
</organism>
<proteinExistence type="predicted"/>
<keyword evidence="5" id="KW-0812">Transmembrane</keyword>
<evidence type="ECO:0000256" key="1">
    <source>
        <dbReference type="ARBA" id="ARBA00022723"/>
    </source>
</evidence>